<name>A0A6H9URH2_9ACTN</name>
<reference evidence="6 7" key="1">
    <citation type="submission" date="2019-09" db="EMBL/GenBank/DDBJ databases">
        <title>Screening of Novel Bioactive Compounds from Soil-Associated.</title>
        <authorList>
            <person name="Zhao S."/>
        </authorList>
    </citation>
    <scope>NUCLEOTIDE SEQUENCE [LARGE SCALE GENOMIC DNA]</scope>
    <source>
        <strain evidence="6 7">HIT-DPA4</strain>
    </source>
</reference>
<dbReference type="PRINTS" id="PR00455">
    <property type="entry name" value="HTHTETR"/>
</dbReference>
<feature type="domain" description="HTH tetR-type" evidence="5">
    <location>
        <begin position="9"/>
        <end position="69"/>
    </location>
</feature>
<dbReference type="Pfam" id="PF00440">
    <property type="entry name" value="TetR_N"/>
    <property type="match status" value="1"/>
</dbReference>
<feature type="DNA-binding region" description="H-T-H motif" evidence="4">
    <location>
        <begin position="32"/>
        <end position="51"/>
    </location>
</feature>
<evidence type="ECO:0000256" key="3">
    <source>
        <dbReference type="ARBA" id="ARBA00023163"/>
    </source>
</evidence>
<dbReference type="PROSITE" id="PS50977">
    <property type="entry name" value="HTH_TETR_2"/>
    <property type="match status" value="1"/>
</dbReference>
<sequence>MLVPRPANPLVRERLLDAGLTLFHARGINAVGIKEITDTAGVPKGSFYSYYDSKNAFVAAVIDHCWSGVIGDHGLLLTDTSTPAVSRLLAFFEALAQEHAERGFELGCLLGNLALELTDDNGEARHRLADVMDQWSALIGACLEQARSEVDVTETTTTTELASMIIECWEGAVMRGRVDRSRVPFDRFLTVSLPRLLDTARVSV</sequence>
<gene>
    <name evidence="6" type="ORF">F7R91_34380</name>
</gene>
<keyword evidence="2 4" id="KW-0238">DNA-binding</keyword>
<dbReference type="GO" id="GO:0003677">
    <property type="term" value="F:DNA binding"/>
    <property type="evidence" value="ECO:0007669"/>
    <property type="project" value="UniProtKB-UniRule"/>
</dbReference>
<keyword evidence="1" id="KW-0805">Transcription regulation</keyword>
<dbReference type="PANTHER" id="PTHR47506">
    <property type="entry name" value="TRANSCRIPTIONAL REGULATORY PROTEIN"/>
    <property type="match status" value="1"/>
</dbReference>
<dbReference type="SUPFAM" id="SSF48498">
    <property type="entry name" value="Tetracyclin repressor-like, C-terminal domain"/>
    <property type="match status" value="1"/>
</dbReference>
<accession>A0A6H9URH2</accession>
<dbReference type="AlphaFoldDB" id="A0A6H9URH2"/>
<dbReference type="InterPro" id="IPR009057">
    <property type="entry name" value="Homeodomain-like_sf"/>
</dbReference>
<dbReference type="SUPFAM" id="SSF46689">
    <property type="entry name" value="Homeodomain-like"/>
    <property type="match status" value="1"/>
</dbReference>
<protein>
    <submittedName>
        <fullName evidence="6">TetR family transcriptional regulator</fullName>
    </submittedName>
</protein>
<comment type="caution">
    <text evidence="6">The sequence shown here is derived from an EMBL/GenBank/DDBJ whole genome shotgun (WGS) entry which is preliminary data.</text>
</comment>
<dbReference type="Proteomes" id="UP000442707">
    <property type="component" value="Unassembled WGS sequence"/>
</dbReference>
<dbReference type="Gene3D" id="1.10.357.10">
    <property type="entry name" value="Tetracycline Repressor, domain 2"/>
    <property type="match status" value="1"/>
</dbReference>
<evidence type="ECO:0000256" key="1">
    <source>
        <dbReference type="ARBA" id="ARBA00023015"/>
    </source>
</evidence>
<evidence type="ECO:0000313" key="7">
    <source>
        <dbReference type="Proteomes" id="UP000442707"/>
    </source>
</evidence>
<evidence type="ECO:0000259" key="5">
    <source>
        <dbReference type="PROSITE" id="PS50977"/>
    </source>
</evidence>
<keyword evidence="3" id="KW-0804">Transcription</keyword>
<dbReference type="InterPro" id="IPR001647">
    <property type="entry name" value="HTH_TetR"/>
</dbReference>
<dbReference type="Pfam" id="PF16925">
    <property type="entry name" value="TetR_C_13"/>
    <property type="match status" value="1"/>
</dbReference>
<dbReference type="PANTHER" id="PTHR47506:SF6">
    <property type="entry name" value="HTH-TYPE TRANSCRIPTIONAL REPRESSOR NEMR"/>
    <property type="match status" value="1"/>
</dbReference>
<keyword evidence="7" id="KW-1185">Reference proteome</keyword>
<dbReference type="EMBL" id="VZRB01000037">
    <property type="protein sequence ID" value="KAB1140833.1"/>
    <property type="molecule type" value="Genomic_DNA"/>
</dbReference>
<dbReference type="InterPro" id="IPR011075">
    <property type="entry name" value="TetR_C"/>
</dbReference>
<evidence type="ECO:0000313" key="6">
    <source>
        <dbReference type="EMBL" id="KAB1140833.1"/>
    </source>
</evidence>
<dbReference type="InterPro" id="IPR036271">
    <property type="entry name" value="Tet_transcr_reg_TetR-rel_C_sf"/>
</dbReference>
<proteinExistence type="predicted"/>
<evidence type="ECO:0000256" key="2">
    <source>
        <dbReference type="ARBA" id="ARBA00023125"/>
    </source>
</evidence>
<organism evidence="6 7">
    <name type="scientific">Streptomyces luteolifulvus</name>
    <dbReference type="NCBI Taxonomy" id="2615112"/>
    <lineage>
        <taxon>Bacteria</taxon>
        <taxon>Bacillati</taxon>
        <taxon>Actinomycetota</taxon>
        <taxon>Actinomycetes</taxon>
        <taxon>Kitasatosporales</taxon>
        <taxon>Streptomycetaceae</taxon>
        <taxon>Streptomyces</taxon>
    </lineage>
</organism>
<evidence type="ECO:0000256" key="4">
    <source>
        <dbReference type="PROSITE-ProRule" id="PRU00335"/>
    </source>
</evidence>